<dbReference type="PANTHER" id="PTHR10520:SF12">
    <property type="entry name" value="TRIFUNCTIONAL PURINE BIOSYNTHETIC PROTEIN ADENOSINE-3"/>
    <property type="match status" value="1"/>
</dbReference>
<name>A0A937W448_UNCTE</name>
<feature type="domain" description="PurM-like N-terminal" evidence="12">
    <location>
        <begin position="65"/>
        <end position="165"/>
    </location>
</feature>
<keyword evidence="5" id="KW-0436">Ligase</keyword>
<dbReference type="EMBL" id="VGLS01000856">
    <property type="protein sequence ID" value="MBM3226292.1"/>
    <property type="molecule type" value="Genomic_DNA"/>
</dbReference>
<evidence type="ECO:0000256" key="2">
    <source>
        <dbReference type="ARBA" id="ARBA00010280"/>
    </source>
</evidence>
<evidence type="ECO:0000256" key="6">
    <source>
        <dbReference type="ARBA" id="ARBA00022741"/>
    </source>
</evidence>
<evidence type="ECO:0000256" key="8">
    <source>
        <dbReference type="ARBA" id="ARBA00031908"/>
    </source>
</evidence>
<feature type="domain" description="PurM-like C-terminal" evidence="13">
    <location>
        <begin position="194"/>
        <end position="364"/>
    </location>
</feature>
<dbReference type="GO" id="GO:0004637">
    <property type="term" value="F:phosphoribosylamine-glycine ligase activity"/>
    <property type="evidence" value="ECO:0007669"/>
    <property type="project" value="TreeGrafter"/>
</dbReference>
<dbReference type="EC" id="6.3.3.1" evidence="3"/>
<evidence type="ECO:0000259" key="13">
    <source>
        <dbReference type="Pfam" id="PF02769"/>
    </source>
</evidence>
<evidence type="ECO:0000256" key="4">
    <source>
        <dbReference type="ARBA" id="ARBA00020367"/>
    </source>
</evidence>
<dbReference type="Pfam" id="PF00586">
    <property type="entry name" value="AIRS"/>
    <property type="match status" value="1"/>
</dbReference>
<evidence type="ECO:0000256" key="11">
    <source>
        <dbReference type="ARBA" id="ARBA00049057"/>
    </source>
</evidence>
<dbReference type="Proteomes" id="UP000712673">
    <property type="component" value="Unassembled WGS sequence"/>
</dbReference>
<dbReference type="InterPro" id="IPR036676">
    <property type="entry name" value="PurM-like_C_sf"/>
</dbReference>
<evidence type="ECO:0000259" key="12">
    <source>
        <dbReference type="Pfam" id="PF00586"/>
    </source>
</evidence>
<keyword evidence="6" id="KW-0547">Nucleotide-binding</keyword>
<dbReference type="AlphaFoldDB" id="A0A937W448"/>
<evidence type="ECO:0000313" key="15">
    <source>
        <dbReference type="Proteomes" id="UP000712673"/>
    </source>
</evidence>
<comment type="catalytic activity">
    <reaction evidence="11">
        <text>2-formamido-N(1)-(5-O-phospho-beta-D-ribosyl)acetamidine + ATP = 5-amino-1-(5-phospho-beta-D-ribosyl)imidazole + ADP + phosphate + H(+)</text>
        <dbReference type="Rhea" id="RHEA:23032"/>
        <dbReference type="ChEBI" id="CHEBI:15378"/>
        <dbReference type="ChEBI" id="CHEBI:30616"/>
        <dbReference type="ChEBI" id="CHEBI:43474"/>
        <dbReference type="ChEBI" id="CHEBI:137981"/>
        <dbReference type="ChEBI" id="CHEBI:147287"/>
        <dbReference type="ChEBI" id="CHEBI:456216"/>
        <dbReference type="EC" id="6.3.3.1"/>
    </reaction>
</comment>
<accession>A0A937W448</accession>
<organism evidence="14 15">
    <name type="scientific">Tectimicrobiota bacterium</name>
    <dbReference type="NCBI Taxonomy" id="2528274"/>
    <lineage>
        <taxon>Bacteria</taxon>
        <taxon>Pseudomonadati</taxon>
        <taxon>Nitrospinota/Tectimicrobiota group</taxon>
        <taxon>Candidatus Tectimicrobiota</taxon>
    </lineage>
</organism>
<comment type="similarity">
    <text evidence="2">Belongs to the AIR synthase family.</text>
</comment>
<dbReference type="Gene3D" id="3.30.1330.10">
    <property type="entry name" value="PurM-like, N-terminal domain"/>
    <property type="match status" value="1"/>
</dbReference>
<keyword evidence="7" id="KW-0067">ATP-binding</keyword>
<evidence type="ECO:0000256" key="5">
    <source>
        <dbReference type="ARBA" id="ARBA00022598"/>
    </source>
</evidence>
<dbReference type="InterPro" id="IPR036921">
    <property type="entry name" value="PurM-like_N_sf"/>
</dbReference>
<dbReference type="PANTHER" id="PTHR10520">
    <property type="entry name" value="TRIFUNCTIONAL PURINE BIOSYNTHETIC PROTEIN ADENOSINE-3-RELATED"/>
    <property type="match status" value="1"/>
</dbReference>
<evidence type="ECO:0000256" key="7">
    <source>
        <dbReference type="ARBA" id="ARBA00022840"/>
    </source>
</evidence>
<dbReference type="GO" id="GO:0004641">
    <property type="term" value="F:phosphoribosylformylglycinamidine cyclo-ligase activity"/>
    <property type="evidence" value="ECO:0007669"/>
    <property type="project" value="UniProtKB-EC"/>
</dbReference>
<evidence type="ECO:0000256" key="10">
    <source>
        <dbReference type="ARBA" id="ARBA00033093"/>
    </source>
</evidence>
<sequence>MSAPHHAATYADAGVHLDLGDAASRLLYSAARHTWEQRQGRLGDVIIPHDDFSGVRCIALGGLPPDTVMGIGFDGIGTKIELAERLGIWNTLAFDLFAMVCDDAVVQGAEPVLIGSVLDVRTLGSATTPHLDVIAQLAEGYVAAATAGRVAVLNGELAECGPRIQGYGPFNCTWSAGVVWFARRSRLLSGAAVRPGEAIIGLAETGCRSNGYSLLRHILQRQHGDAWHTVPYGQTTLGMLALQPSCLYTAAVVDMLGGVEGEPQVPLHGVIHVTGGGIPGKLGRLLRRVNLGADIMEPLPPGPLCLYLQEHGPVSDAEAYRVWNMGQGMLLITPQPEAAIALASQHGLTAQVVGTVSAQPGLRLHSRGYFRAETPVLHYDV</sequence>
<dbReference type="InterPro" id="IPR016188">
    <property type="entry name" value="PurM-like_N"/>
</dbReference>
<dbReference type="GO" id="GO:0046084">
    <property type="term" value="P:adenine biosynthetic process"/>
    <property type="evidence" value="ECO:0007669"/>
    <property type="project" value="TreeGrafter"/>
</dbReference>
<dbReference type="GO" id="GO:0005829">
    <property type="term" value="C:cytosol"/>
    <property type="evidence" value="ECO:0007669"/>
    <property type="project" value="TreeGrafter"/>
</dbReference>
<evidence type="ECO:0000256" key="9">
    <source>
        <dbReference type="ARBA" id="ARBA00032931"/>
    </source>
</evidence>
<proteinExistence type="inferred from homology"/>
<reference evidence="14" key="1">
    <citation type="submission" date="2019-03" db="EMBL/GenBank/DDBJ databases">
        <title>Lake Tanganyika Metagenome-Assembled Genomes (MAGs).</title>
        <authorList>
            <person name="Tran P."/>
        </authorList>
    </citation>
    <scope>NUCLEOTIDE SEQUENCE</scope>
    <source>
        <strain evidence="14">K_DeepCast_65m_m2_066</strain>
    </source>
</reference>
<evidence type="ECO:0000256" key="3">
    <source>
        <dbReference type="ARBA" id="ARBA00013047"/>
    </source>
</evidence>
<dbReference type="GO" id="GO:0005524">
    <property type="term" value="F:ATP binding"/>
    <property type="evidence" value="ECO:0007669"/>
    <property type="project" value="UniProtKB-KW"/>
</dbReference>
<dbReference type="Pfam" id="PF02769">
    <property type="entry name" value="AIRS_C"/>
    <property type="match status" value="1"/>
</dbReference>
<protein>
    <recommendedName>
        <fullName evidence="4">Phosphoribosylformylglycinamidine cyclo-ligase</fullName>
        <ecNumber evidence="3">6.3.3.1</ecNumber>
    </recommendedName>
    <alternativeName>
        <fullName evidence="9">AIR synthase</fullName>
    </alternativeName>
    <alternativeName>
        <fullName evidence="10">AIRS</fullName>
    </alternativeName>
    <alternativeName>
        <fullName evidence="8">Phosphoribosyl-aminoimidazole synthetase</fullName>
    </alternativeName>
</protein>
<dbReference type="GO" id="GO:0006189">
    <property type="term" value="P:'de novo' IMP biosynthetic process"/>
    <property type="evidence" value="ECO:0007669"/>
    <property type="project" value="InterPro"/>
</dbReference>
<comment type="pathway">
    <text evidence="1">Purine metabolism; IMP biosynthesis via de novo pathway; 5-amino-1-(5-phospho-D-ribosyl)imidazole from N(2)-formyl-N(1)-(5-phospho-D-ribosyl)glycinamide: step 2/2.</text>
</comment>
<dbReference type="Gene3D" id="3.90.650.10">
    <property type="entry name" value="PurM-like C-terminal domain"/>
    <property type="match status" value="1"/>
</dbReference>
<dbReference type="InterPro" id="IPR004733">
    <property type="entry name" value="PurM_cligase"/>
</dbReference>
<evidence type="ECO:0000256" key="1">
    <source>
        <dbReference type="ARBA" id="ARBA00004686"/>
    </source>
</evidence>
<comment type="caution">
    <text evidence="14">The sequence shown here is derived from an EMBL/GenBank/DDBJ whole genome shotgun (WGS) entry which is preliminary data.</text>
</comment>
<dbReference type="SUPFAM" id="SSF56042">
    <property type="entry name" value="PurM C-terminal domain-like"/>
    <property type="match status" value="1"/>
</dbReference>
<evidence type="ECO:0000313" key="14">
    <source>
        <dbReference type="EMBL" id="MBM3226292.1"/>
    </source>
</evidence>
<dbReference type="InterPro" id="IPR010918">
    <property type="entry name" value="PurM-like_C_dom"/>
</dbReference>
<gene>
    <name evidence="14" type="ORF">FJZ47_21215</name>
</gene>
<dbReference type="SUPFAM" id="SSF55326">
    <property type="entry name" value="PurM N-terminal domain-like"/>
    <property type="match status" value="1"/>
</dbReference>